<reference evidence="1" key="1">
    <citation type="submission" date="2015-06" db="EMBL/GenBank/DDBJ databases">
        <authorList>
            <person name="Nguyen H."/>
        </authorList>
    </citation>
    <scope>NUCLEOTIDE SEQUENCE</scope>
    <source>
        <strain evidence="1">DAOM 180753</strain>
    </source>
</reference>
<protein>
    <submittedName>
        <fullName evidence="1">Uncharacterized protein</fullName>
    </submittedName>
</protein>
<organism evidence="1 2">
    <name type="scientific">Penicillium thymicola</name>
    <dbReference type="NCBI Taxonomy" id="293382"/>
    <lineage>
        <taxon>Eukaryota</taxon>
        <taxon>Fungi</taxon>
        <taxon>Dikarya</taxon>
        <taxon>Ascomycota</taxon>
        <taxon>Pezizomycotina</taxon>
        <taxon>Eurotiomycetes</taxon>
        <taxon>Eurotiomycetidae</taxon>
        <taxon>Eurotiales</taxon>
        <taxon>Aspergillaceae</taxon>
        <taxon>Penicillium</taxon>
    </lineage>
</organism>
<dbReference type="Proteomes" id="UP001227192">
    <property type="component" value="Unassembled WGS sequence"/>
</dbReference>
<proteinExistence type="predicted"/>
<dbReference type="EMBL" id="LACB01000368">
    <property type="protein sequence ID" value="KAJ9484110.1"/>
    <property type="molecule type" value="Genomic_DNA"/>
</dbReference>
<gene>
    <name evidence="1" type="ORF">VN97_g9276</name>
</gene>
<dbReference type="AlphaFoldDB" id="A0AAI9X508"/>
<reference evidence="1" key="2">
    <citation type="journal article" date="2016" name="Fungal Biol.">
        <title>Ochratoxin A production by Penicillium thymicola.</title>
        <authorList>
            <person name="Nguyen H.D.T."/>
            <person name="McMullin D.R."/>
            <person name="Ponomareva E."/>
            <person name="Riley R."/>
            <person name="Pomraning K.R."/>
            <person name="Baker S.E."/>
            <person name="Seifert K.A."/>
        </authorList>
    </citation>
    <scope>NUCLEOTIDE SEQUENCE</scope>
    <source>
        <strain evidence="1">DAOM 180753</strain>
    </source>
</reference>
<name>A0AAI9X508_PENTH</name>
<keyword evidence="2" id="KW-1185">Reference proteome</keyword>
<evidence type="ECO:0000313" key="1">
    <source>
        <dbReference type="EMBL" id="KAJ9484110.1"/>
    </source>
</evidence>
<accession>A0AAI9X508</accession>
<sequence length="82" mass="9101">MVIIAVQEKESADTQCGISLAPSSVTVTSDKANKLKDPCFHRRSIHSYNIRMQYGYSTIQSFSVTKGVHACPTVYDLNPDHL</sequence>
<comment type="caution">
    <text evidence="1">The sequence shown here is derived from an EMBL/GenBank/DDBJ whole genome shotgun (WGS) entry which is preliminary data.</text>
</comment>
<evidence type="ECO:0000313" key="2">
    <source>
        <dbReference type="Proteomes" id="UP001227192"/>
    </source>
</evidence>